<dbReference type="SMART" id="SM00850">
    <property type="entry name" value="LytTR"/>
    <property type="match status" value="1"/>
</dbReference>
<evidence type="ECO:0000259" key="3">
    <source>
        <dbReference type="PROSITE" id="PS50930"/>
    </source>
</evidence>
<dbReference type="PROSITE" id="PS50110">
    <property type="entry name" value="RESPONSE_REGULATORY"/>
    <property type="match status" value="1"/>
</dbReference>
<feature type="domain" description="Response regulatory" evidence="2">
    <location>
        <begin position="4"/>
        <end position="118"/>
    </location>
</feature>
<dbReference type="InterPro" id="IPR011006">
    <property type="entry name" value="CheY-like_superfamily"/>
</dbReference>
<dbReference type="PANTHER" id="PTHR37299">
    <property type="entry name" value="TRANSCRIPTIONAL REGULATOR-RELATED"/>
    <property type="match status" value="1"/>
</dbReference>
<feature type="domain" description="HTH LytTR-type" evidence="3">
    <location>
        <begin position="141"/>
        <end position="246"/>
    </location>
</feature>
<evidence type="ECO:0000313" key="5">
    <source>
        <dbReference type="Proteomes" id="UP001256827"/>
    </source>
</evidence>
<keyword evidence="5" id="KW-1185">Reference proteome</keyword>
<keyword evidence="4" id="KW-0238">DNA-binding</keyword>
<dbReference type="InterPro" id="IPR007492">
    <property type="entry name" value="LytTR_DNA-bd_dom"/>
</dbReference>
<dbReference type="Proteomes" id="UP001256827">
    <property type="component" value="Chromosome"/>
</dbReference>
<dbReference type="Pfam" id="PF00072">
    <property type="entry name" value="Response_reg"/>
    <property type="match status" value="1"/>
</dbReference>
<dbReference type="Pfam" id="PF04397">
    <property type="entry name" value="LytTR"/>
    <property type="match status" value="1"/>
</dbReference>
<evidence type="ECO:0000259" key="2">
    <source>
        <dbReference type="PROSITE" id="PS50110"/>
    </source>
</evidence>
<dbReference type="RefSeq" id="WP_310768821.1">
    <property type="nucleotide sequence ID" value="NZ_CP134050.1"/>
</dbReference>
<evidence type="ECO:0000313" key="4">
    <source>
        <dbReference type="EMBL" id="WNC15256.1"/>
    </source>
</evidence>
<dbReference type="Gene3D" id="2.20.25.10">
    <property type="match status" value="1"/>
</dbReference>
<feature type="modified residue" description="4-aspartylphosphate" evidence="1">
    <location>
        <position position="55"/>
    </location>
</feature>
<evidence type="ECO:0000256" key="1">
    <source>
        <dbReference type="PROSITE-ProRule" id="PRU00169"/>
    </source>
</evidence>
<reference evidence="4 5" key="1">
    <citation type="submission" date="2023-09" db="EMBL/GenBank/DDBJ databases">
        <title>Complete Genome and Methylome dissection of Bacillus brevis NEB573 original source of BbsI restriction endonuclease.</title>
        <authorList>
            <person name="Fomenkov A."/>
            <person name="Roberts R.D."/>
        </authorList>
    </citation>
    <scope>NUCLEOTIDE SEQUENCE [LARGE SCALE GENOMIC DNA]</scope>
    <source>
        <strain evidence="4 5">NEB573</strain>
    </source>
</reference>
<name>A0ABY9T578_BREBE</name>
<dbReference type="InterPro" id="IPR046947">
    <property type="entry name" value="LytR-like"/>
</dbReference>
<dbReference type="Gene3D" id="2.40.50.40">
    <property type="match status" value="1"/>
</dbReference>
<dbReference type="PANTHER" id="PTHR37299:SF1">
    <property type="entry name" value="STAGE 0 SPORULATION PROTEIN A HOMOLOG"/>
    <property type="match status" value="1"/>
</dbReference>
<dbReference type="GO" id="GO:0003677">
    <property type="term" value="F:DNA binding"/>
    <property type="evidence" value="ECO:0007669"/>
    <property type="project" value="UniProtKB-KW"/>
</dbReference>
<dbReference type="InterPro" id="IPR001789">
    <property type="entry name" value="Sig_transdc_resp-reg_receiver"/>
</dbReference>
<organism evidence="4 5">
    <name type="scientific">Brevibacillus brevis</name>
    <name type="common">Bacillus brevis</name>
    <dbReference type="NCBI Taxonomy" id="1393"/>
    <lineage>
        <taxon>Bacteria</taxon>
        <taxon>Bacillati</taxon>
        <taxon>Bacillota</taxon>
        <taxon>Bacilli</taxon>
        <taxon>Bacillales</taxon>
        <taxon>Paenibacillaceae</taxon>
        <taxon>Brevibacillus</taxon>
    </lineage>
</organism>
<dbReference type="PROSITE" id="PS50930">
    <property type="entry name" value="HTH_LYTTR"/>
    <property type="match status" value="1"/>
</dbReference>
<dbReference type="EMBL" id="CP134050">
    <property type="protein sequence ID" value="WNC15256.1"/>
    <property type="molecule type" value="Genomic_DNA"/>
</dbReference>
<keyword evidence="1" id="KW-0597">Phosphoprotein</keyword>
<accession>A0ABY9T578</accession>
<dbReference type="SUPFAM" id="SSF52172">
    <property type="entry name" value="CheY-like"/>
    <property type="match status" value="1"/>
</dbReference>
<proteinExistence type="predicted"/>
<dbReference type="Gene3D" id="3.40.50.2300">
    <property type="match status" value="1"/>
</dbReference>
<gene>
    <name evidence="4" type="ORF">RGB73_02445</name>
</gene>
<sequence length="246" mass="28316">MFLKTIIIDDEPAICSELEYLLKKYIDIQVISTHYNPIDALPHIIESEPDLLFLDIHMPGMSGLEFAKKLNQMSKPPLIVFSTAFHEHALEAFSTPAVCYLTKPILESQLDDAIKKVRMLQNKPSVNHHPAPPPLDEHVCVRKNNKIIPIAVSHICFAFVRERDLYIATKDGIEICDLSLNELETILNRTGHFFRSHRNYILNVKHIKEIIPWFNSTYVIKMNDDNQTEIPVSRGKIKAFRSMMNL</sequence>
<protein>
    <submittedName>
        <fullName evidence="4">LytTR family DNA-binding domain-containing protein</fullName>
    </submittedName>
</protein>
<dbReference type="SMART" id="SM00448">
    <property type="entry name" value="REC"/>
    <property type="match status" value="1"/>
</dbReference>